<reference evidence="2" key="1">
    <citation type="journal article" date="2023" name="Front. Plant Sci.">
        <title>Chromosomal-level genome assembly of Melastoma candidum provides insights into trichome evolution.</title>
        <authorList>
            <person name="Zhong Y."/>
            <person name="Wu W."/>
            <person name="Sun C."/>
            <person name="Zou P."/>
            <person name="Liu Y."/>
            <person name="Dai S."/>
            <person name="Zhou R."/>
        </authorList>
    </citation>
    <scope>NUCLEOTIDE SEQUENCE [LARGE SCALE GENOMIC DNA]</scope>
</reference>
<organism evidence="1 2">
    <name type="scientific">Melastoma candidum</name>
    <dbReference type="NCBI Taxonomy" id="119954"/>
    <lineage>
        <taxon>Eukaryota</taxon>
        <taxon>Viridiplantae</taxon>
        <taxon>Streptophyta</taxon>
        <taxon>Embryophyta</taxon>
        <taxon>Tracheophyta</taxon>
        <taxon>Spermatophyta</taxon>
        <taxon>Magnoliopsida</taxon>
        <taxon>eudicotyledons</taxon>
        <taxon>Gunneridae</taxon>
        <taxon>Pentapetalae</taxon>
        <taxon>rosids</taxon>
        <taxon>malvids</taxon>
        <taxon>Myrtales</taxon>
        <taxon>Melastomataceae</taxon>
        <taxon>Melastomatoideae</taxon>
        <taxon>Melastomateae</taxon>
        <taxon>Melastoma</taxon>
    </lineage>
</organism>
<accession>A0ACB9RMT5</accession>
<name>A0ACB9RMT5_9MYRT</name>
<evidence type="ECO:0000313" key="2">
    <source>
        <dbReference type="Proteomes" id="UP001057402"/>
    </source>
</evidence>
<keyword evidence="2" id="KW-1185">Reference proteome</keyword>
<proteinExistence type="predicted"/>
<gene>
    <name evidence="1" type="ORF">MLD38_006554</name>
</gene>
<protein>
    <submittedName>
        <fullName evidence="1">Uncharacterized protein</fullName>
    </submittedName>
</protein>
<comment type="caution">
    <text evidence="1">The sequence shown here is derived from an EMBL/GenBank/DDBJ whole genome shotgun (WGS) entry which is preliminary data.</text>
</comment>
<dbReference type="Proteomes" id="UP001057402">
    <property type="component" value="Chromosome 3"/>
</dbReference>
<sequence>MHEDIDETTPLTGQGAKRVCSREHRKKLRERISAEQQRDAWGEEGHRRESTPVDEVKAPNVFERTKEEIDALVQMIDQKKDAKQEVRLRSQQPSPMGTILHQERKKGIRFYQESKGRH</sequence>
<dbReference type="EMBL" id="CM042882">
    <property type="protein sequence ID" value="KAI4380355.1"/>
    <property type="molecule type" value="Genomic_DNA"/>
</dbReference>
<evidence type="ECO:0000313" key="1">
    <source>
        <dbReference type="EMBL" id="KAI4380355.1"/>
    </source>
</evidence>